<gene>
    <name evidence="2" type="primary">cigR</name>
    <name evidence="2" type="ORF">BN1049_00092</name>
</gene>
<dbReference type="PATRIC" id="fig|1461581.3.peg.86"/>
<dbReference type="EMBL" id="LM997413">
    <property type="protein sequence ID" value="CEA00546.1"/>
    <property type="molecule type" value="Genomic_DNA"/>
</dbReference>
<dbReference type="Gene3D" id="3.10.450.160">
    <property type="entry name" value="inner membrane protein cigr"/>
    <property type="match status" value="1"/>
</dbReference>
<organism evidence="2">
    <name type="scientific">Pseudomonas saudimassiliensis</name>
    <dbReference type="NCBI Taxonomy" id="1461581"/>
    <lineage>
        <taxon>Bacteria</taxon>
        <taxon>Pseudomonadati</taxon>
        <taxon>Pseudomonadota</taxon>
        <taxon>Gammaproteobacteria</taxon>
        <taxon>Pseudomonadales</taxon>
        <taxon>Pseudomonadaceae</taxon>
        <taxon>Pseudomonas</taxon>
    </lineage>
</organism>
<reference evidence="2" key="1">
    <citation type="submission" date="2014-07" db="EMBL/GenBank/DDBJ databases">
        <authorList>
            <person name="Urmite Genomes Urmite Genomes"/>
        </authorList>
    </citation>
    <scope>NUCLEOTIDE SEQUENCE</scope>
    <source>
        <strain evidence="2">12M76_air</strain>
    </source>
</reference>
<dbReference type="OrthoDB" id="6433631at2"/>
<evidence type="ECO:0000313" key="2">
    <source>
        <dbReference type="EMBL" id="CEA00546.1"/>
    </source>
</evidence>
<dbReference type="RefSeq" id="WP_044497665.1">
    <property type="nucleotide sequence ID" value="NZ_LK391969.1"/>
</dbReference>
<accession>A0A078M774</accession>
<dbReference type="EMBL" id="LK391969">
    <property type="protein sequence ID" value="CEF25190.1"/>
    <property type="molecule type" value="Genomic_DNA"/>
</dbReference>
<feature type="compositionally biased region" description="Basic and acidic residues" evidence="1">
    <location>
        <begin position="35"/>
        <end position="54"/>
    </location>
</feature>
<dbReference type="AlphaFoldDB" id="A0A078M774"/>
<sequence>MQYRIAVLVGLLAASLWVPHVYAGPPEGKGPPHHRSADHGHPGKGKPGRDERHYREDRYRSQVAFETLVNAGISAVLAREYAHHAGLSGHRDLPPGIRKNLMRGKPLPPGIAKKVRSGALLERLPRHPGYEWQSAGTDLILVSVATGIIADILLDVFD</sequence>
<evidence type="ECO:0000256" key="1">
    <source>
        <dbReference type="SAM" id="MobiDB-lite"/>
    </source>
</evidence>
<dbReference type="NCBIfam" id="NF040487">
    <property type="entry name" value="T3SS_CigR_fam"/>
    <property type="match status" value="1"/>
</dbReference>
<name>A0A078M774_9PSED</name>
<feature type="region of interest" description="Disordered" evidence="1">
    <location>
        <begin position="27"/>
        <end position="54"/>
    </location>
</feature>
<proteinExistence type="predicted"/>
<protein>
    <submittedName>
        <fullName evidence="2">Protein CigR</fullName>
    </submittedName>
</protein>